<evidence type="ECO:0000313" key="3">
    <source>
        <dbReference type="Proteomes" id="UP000619761"/>
    </source>
</evidence>
<sequence>MAITQSATEQSRLEELLDLSKPKIPADTLGLNYLLMTPFRYPPLRYGSRFGTTWERGIFYGSCELQTALAETAVYFWLFQQGPTELGALEHIRDQRTAFKVKLSSQKALDLHSDDFESQYEHISNPASWSYTQELGAKLREADAEFIVYPSARFRGGKNIAVFSPKAFFDKEPAVQQLWHVKFTSNTCVFVRASGNENFEFKREDFCKDGKIPHPALAA</sequence>
<protein>
    <recommendedName>
        <fullName evidence="1">RES domain-containing protein</fullName>
    </recommendedName>
</protein>
<gene>
    <name evidence="2" type="ORF">GCM10011613_25860</name>
</gene>
<dbReference type="Proteomes" id="UP000619761">
    <property type="component" value="Unassembled WGS sequence"/>
</dbReference>
<accession>A0ABQ3B814</accession>
<name>A0ABQ3B814_9GAMM</name>
<evidence type="ECO:0000259" key="1">
    <source>
        <dbReference type="SMART" id="SM00953"/>
    </source>
</evidence>
<comment type="caution">
    <text evidence="2">The sequence shown here is derived from an EMBL/GenBank/DDBJ whole genome shotgun (WGS) entry which is preliminary data.</text>
</comment>
<dbReference type="EMBL" id="BMYZ01000002">
    <property type="protein sequence ID" value="GGY79741.1"/>
    <property type="molecule type" value="Genomic_DNA"/>
</dbReference>
<proteinExistence type="predicted"/>
<dbReference type="InterPro" id="IPR014914">
    <property type="entry name" value="RES_dom"/>
</dbReference>
<evidence type="ECO:0000313" key="2">
    <source>
        <dbReference type="EMBL" id="GGY79741.1"/>
    </source>
</evidence>
<reference evidence="3" key="1">
    <citation type="journal article" date="2019" name="Int. J. Syst. Evol. Microbiol.">
        <title>The Global Catalogue of Microorganisms (GCM) 10K type strain sequencing project: providing services to taxonomists for standard genome sequencing and annotation.</title>
        <authorList>
            <consortium name="The Broad Institute Genomics Platform"/>
            <consortium name="The Broad Institute Genome Sequencing Center for Infectious Disease"/>
            <person name="Wu L."/>
            <person name="Ma J."/>
        </authorList>
    </citation>
    <scope>NUCLEOTIDE SEQUENCE [LARGE SCALE GENOMIC DNA]</scope>
    <source>
        <strain evidence="3">KCTC 32239</strain>
    </source>
</reference>
<dbReference type="SMART" id="SM00953">
    <property type="entry name" value="RES"/>
    <property type="match status" value="1"/>
</dbReference>
<organism evidence="2 3">
    <name type="scientific">Cellvibrio zantedeschiae</name>
    <dbReference type="NCBI Taxonomy" id="1237077"/>
    <lineage>
        <taxon>Bacteria</taxon>
        <taxon>Pseudomonadati</taxon>
        <taxon>Pseudomonadota</taxon>
        <taxon>Gammaproteobacteria</taxon>
        <taxon>Cellvibrionales</taxon>
        <taxon>Cellvibrionaceae</taxon>
        <taxon>Cellvibrio</taxon>
    </lineage>
</organism>
<dbReference type="Pfam" id="PF08808">
    <property type="entry name" value="RES"/>
    <property type="match status" value="1"/>
</dbReference>
<feature type="domain" description="RES" evidence="1">
    <location>
        <begin position="38"/>
        <end position="174"/>
    </location>
</feature>
<keyword evidence="3" id="KW-1185">Reference proteome</keyword>